<proteinExistence type="predicted"/>
<name>A0A812Q1A4_SYMPI</name>
<dbReference type="OrthoDB" id="414937at2759"/>
<dbReference type="Proteomes" id="UP000649617">
    <property type="component" value="Unassembled WGS sequence"/>
</dbReference>
<sequence length="524" mass="58890">MLKLLFAWPLYVWKVFFDFKRRVQHTYANDGEYKKAAAETAAANKRRKLNGIDADASDTDDSDLGRRMLETMGEISMSSSFSGIDTPSTAFLSLGAGLCEYLGLPMEHIPRPRNAFGVEWLSASQNELLEHPHGPEHVFTDIAEFWQPTVAARLPAIMESGQTDAILAPLIRQGKAVKREAFCVRHQKLCQARFSSKAVEVEFSMYVPCVIFCFDDSMESVVVQENVEGFDSSQLQKLLGHLYHLDWTDAALLSPDQYGWPVARVRKWSILRHKYKTSAWAGPWNIFCRIFQSEMWFGKYTDFASAVPAWDLFFSGSLQEMYDELKWASRRPESKAPNRQCCFANFEDFCKAYEQEPAKVQNAFYAALTETEQAFLLSYQQQIPGQAYSLNQNPEVTATCSNQKNLHTLIKNTTLIWSDVHHRWLLAGEAMLAQAIPAWKDLSQGIPMTSFATENDKCAQSSRSARIGQAGNAMHCMICGIALLYAVAEVRLQAVKGLPVGLQNLCSRLRASSAGPRHSSASQP</sequence>
<keyword evidence="2" id="KW-1185">Reference proteome</keyword>
<accession>A0A812Q1A4</accession>
<reference evidence="1" key="1">
    <citation type="submission" date="2021-02" db="EMBL/GenBank/DDBJ databases">
        <authorList>
            <person name="Dougan E. K."/>
            <person name="Rhodes N."/>
            <person name="Thang M."/>
            <person name="Chan C."/>
        </authorList>
    </citation>
    <scope>NUCLEOTIDE SEQUENCE</scope>
</reference>
<evidence type="ECO:0000313" key="2">
    <source>
        <dbReference type="Proteomes" id="UP000649617"/>
    </source>
</evidence>
<evidence type="ECO:0000313" key="1">
    <source>
        <dbReference type="EMBL" id="CAE7353958.1"/>
    </source>
</evidence>
<gene>
    <name evidence="1" type="ORF">SPIL2461_LOCUS8401</name>
</gene>
<dbReference type="AlphaFoldDB" id="A0A812Q1A4"/>
<comment type="caution">
    <text evidence="1">The sequence shown here is derived from an EMBL/GenBank/DDBJ whole genome shotgun (WGS) entry which is preliminary data.</text>
</comment>
<organism evidence="1 2">
    <name type="scientific">Symbiodinium pilosum</name>
    <name type="common">Dinoflagellate</name>
    <dbReference type="NCBI Taxonomy" id="2952"/>
    <lineage>
        <taxon>Eukaryota</taxon>
        <taxon>Sar</taxon>
        <taxon>Alveolata</taxon>
        <taxon>Dinophyceae</taxon>
        <taxon>Suessiales</taxon>
        <taxon>Symbiodiniaceae</taxon>
        <taxon>Symbiodinium</taxon>
    </lineage>
</organism>
<protein>
    <submittedName>
        <fullName evidence="1">Uncharacterized protein</fullName>
    </submittedName>
</protein>
<dbReference type="EMBL" id="CAJNIZ010013780">
    <property type="protein sequence ID" value="CAE7353958.1"/>
    <property type="molecule type" value="Genomic_DNA"/>
</dbReference>